<dbReference type="Proteomes" id="UP000331127">
    <property type="component" value="Unassembled WGS sequence"/>
</dbReference>
<dbReference type="Pfam" id="PF00246">
    <property type="entry name" value="Peptidase_M14"/>
    <property type="match status" value="1"/>
</dbReference>
<accession>A0A5M3X9V8</accession>
<keyword evidence="2" id="KW-0378">Hydrolase</keyword>
<dbReference type="GO" id="GO:0008270">
    <property type="term" value="F:zinc ion binding"/>
    <property type="evidence" value="ECO:0007669"/>
    <property type="project" value="InterPro"/>
</dbReference>
<organism evidence="2 3">
    <name type="scientific">Acrocarpospora macrocephala</name>
    <dbReference type="NCBI Taxonomy" id="150177"/>
    <lineage>
        <taxon>Bacteria</taxon>
        <taxon>Bacillati</taxon>
        <taxon>Actinomycetota</taxon>
        <taxon>Actinomycetes</taxon>
        <taxon>Streptosporangiales</taxon>
        <taxon>Streptosporangiaceae</taxon>
        <taxon>Acrocarpospora</taxon>
    </lineage>
</organism>
<dbReference type="InterPro" id="IPR000834">
    <property type="entry name" value="Peptidase_M14"/>
</dbReference>
<reference evidence="2 3" key="1">
    <citation type="submission" date="2019-10" db="EMBL/GenBank/DDBJ databases">
        <title>Whole genome shotgun sequence of Acrocarpospora macrocephala NBRC 16266.</title>
        <authorList>
            <person name="Ichikawa N."/>
            <person name="Kimura A."/>
            <person name="Kitahashi Y."/>
            <person name="Komaki H."/>
            <person name="Oguchi A."/>
        </authorList>
    </citation>
    <scope>NUCLEOTIDE SEQUENCE [LARGE SCALE GENOMIC DNA]</scope>
    <source>
        <strain evidence="2 3">NBRC 16266</strain>
    </source>
</reference>
<keyword evidence="3" id="KW-1185">Reference proteome</keyword>
<protein>
    <submittedName>
        <fullName evidence="2">Zinc carboxypeptidase</fullName>
    </submittedName>
</protein>
<evidence type="ECO:0000259" key="1">
    <source>
        <dbReference type="Pfam" id="PF00246"/>
    </source>
</evidence>
<evidence type="ECO:0000313" key="3">
    <source>
        <dbReference type="Proteomes" id="UP000331127"/>
    </source>
</evidence>
<dbReference type="SUPFAM" id="SSF53187">
    <property type="entry name" value="Zn-dependent exopeptidases"/>
    <property type="match status" value="1"/>
</dbReference>
<proteinExistence type="predicted"/>
<dbReference type="GO" id="GO:0004181">
    <property type="term" value="F:metallocarboxypeptidase activity"/>
    <property type="evidence" value="ECO:0007669"/>
    <property type="project" value="InterPro"/>
</dbReference>
<dbReference type="AlphaFoldDB" id="A0A5M3X9V8"/>
<dbReference type="Gene3D" id="3.40.630.10">
    <property type="entry name" value="Zn peptidases"/>
    <property type="match status" value="1"/>
</dbReference>
<evidence type="ECO:0000313" key="2">
    <source>
        <dbReference type="EMBL" id="GES15623.1"/>
    </source>
</evidence>
<keyword evidence="2" id="KW-0121">Carboxypeptidase</keyword>
<keyword evidence="2" id="KW-0645">Protease</keyword>
<sequence length="443" mass="47914">MVPEIATILRRIPREDCFPGPDEVEKRLAALVARNPGLARRQRVGSSRQGEPIHLVSIGSGQRDALVFAGPHPNEPVGFLTVSYLAELLSNDNELRDQLGYTWHFIGCVDPDGARLNESWFSGPLTRRNYARWHYRPPFHEQVEWTFPRNGDWSHPSMPETRALADVIDTVRPDLMCSLHNAEFGGVYYYVSEERPGMAEALADLSCHTGIPVHTGDPDIPGARRSGPGVFVVPPADVIAQAMAEEGEEGVVVGASSVHYAGRHGTYSLIIEVPMWSDPRSGEDTDCGQRRAEMLRDTATMLGDISPRVGAFIDPALGALCVPDSPFVRSLNDLRRTTAGLSAAYRNQAERAGEVGATVAERFAACQTAHTLRLRTCGTALRLVEGELAVGNHSPAIRTARGALNDVFDSWADEADADAKGTPVPLPRLAGAQLGAVLTAASS</sequence>
<comment type="caution">
    <text evidence="2">The sequence shown here is derived from an EMBL/GenBank/DDBJ whole genome shotgun (WGS) entry which is preliminary data.</text>
</comment>
<feature type="domain" description="Peptidase M14" evidence="1">
    <location>
        <begin position="26"/>
        <end position="191"/>
    </location>
</feature>
<name>A0A5M3X9V8_9ACTN</name>
<gene>
    <name evidence="2" type="ORF">Amac_092200</name>
</gene>
<dbReference type="EMBL" id="BLAE01000080">
    <property type="protein sequence ID" value="GES15623.1"/>
    <property type="molecule type" value="Genomic_DNA"/>
</dbReference>
<dbReference type="GO" id="GO:0006508">
    <property type="term" value="P:proteolysis"/>
    <property type="evidence" value="ECO:0007669"/>
    <property type="project" value="InterPro"/>
</dbReference>
<dbReference type="RefSeq" id="WP_246269133.1">
    <property type="nucleotide sequence ID" value="NZ_BAAAHL010000008.1"/>
</dbReference>